<dbReference type="InterPro" id="IPR007227">
    <property type="entry name" value="Cell_shape_determining_MreD"/>
</dbReference>
<feature type="transmembrane region" description="Helical" evidence="9">
    <location>
        <begin position="74"/>
        <end position="93"/>
    </location>
</feature>
<evidence type="ECO:0000256" key="1">
    <source>
        <dbReference type="ARBA" id="ARBA00004651"/>
    </source>
</evidence>
<comment type="similarity">
    <text evidence="2">Belongs to the MreD family.</text>
</comment>
<evidence type="ECO:0000256" key="8">
    <source>
        <dbReference type="SAM" id="MobiDB-lite"/>
    </source>
</evidence>
<evidence type="ECO:0000256" key="6">
    <source>
        <dbReference type="ARBA" id="ARBA00022989"/>
    </source>
</evidence>
<name>A0ABT6ZJ30_9ACTN</name>
<keyword evidence="11" id="KW-1185">Reference proteome</keyword>
<evidence type="ECO:0000256" key="3">
    <source>
        <dbReference type="ARBA" id="ARBA00022475"/>
    </source>
</evidence>
<dbReference type="Proteomes" id="UP001431693">
    <property type="component" value="Unassembled WGS sequence"/>
</dbReference>
<gene>
    <name evidence="10" type="primary">mreD</name>
    <name evidence="10" type="ORF">QJ043_02955</name>
</gene>
<dbReference type="NCBIfam" id="TIGR03426">
    <property type="entry name" value="shape_MreD"/>
    <property type="match status" value="1"/>
</dbReference>
<feature type="transmembrane region" description="Helical" evidence="9">
    <location>
        <begin position="105"/>
        <end position="129"/>
    </location>
</feature>
<dbReference type="Pfam" id="PF04093">
    <property type="entry name" value="MreD"/>
    <property type="match status" value="1"/>
</dbReference>
<feature type="transmembrane region" description="Helical" evidence="9">
    <location>
        <begin position="12"/>
        <end position="33"/>
    </location>
</feature>
<comment type="caution">
    <text evidence="10">The sequence shown here is derived from an EMBL/GenBank/DDBJ whole genome shotgun (WGS) entry which is preliminary data.</text>
</comment>
<evidence type="ECO:0000256" key="2">
    <source>
        <dbReference type="ARBA" id="ARBA00007776"/>
    </source>
</evidence>
<evidence type="ECO:0000313" key="10">
    <source>
        <dbReference type="EMBL" id="MDJ1129044.1"/>
    </source>
</evidence>
<keyword evidence="7 9" id="KW-0472">Membrane</keyword>
<feature type="region of interest" description="Disordered" evidence="8">
    <location>
        <begin position="168"/>
        <end position="187"/>
    </location>
</feature>
<proteinExistence type="inferred from homology"/>
<feature type="transmembrane region" description="Helical" evidence="9">
    <location>
        <begin position="141"/>
        <end position="159"/>
    </location>
</feature>
<dbReference type="RefSeq" id="WP_283712676.1">
    <property type="nucleotide sequence ID" value="NZ_JASJEW010000001.1"/>
</dbReference>
<keyword evidence="6 9" id="KW-1133">Transmembrane helix</keyword>
<evidence type="ECO:0000256" key="4">
    <source>
        <dbReference type="ARBA" id="ARBA00022692"/>
    </source>
</evidence>
<organism evidence="10 11">
    <name type="scientific">Kribbibacterium absianum</name>
    <dbReference type="NCBI Taxonomy" id="3044210"/>
    <lineage>
        <taxon>Bacteria</taxon>
        <taxon>Bacillati</taxon>
        <taxon>Actinomycetota</taxon>
        <taxon>Coriobacteriia</taxon>
        <taxon>Coriobacteriales</taxon>
        <taxon>Kribbibacteriaceae</taxon>
        <taxon>Kribbibacterium</taxon>
    </lineage>
</organism>
<keyword evidence="3" id="KW-1003">Cell membrane</keyword>
<reference evidence="10" key="1">
    <citation type="submission" date="2023-05" db="EMBL/GenBank/DDBJ databases">
        <title>[olsenella] sp. nov., isolated from a pig farm feces dump.</title>
        <authorList>
            <person name="Chang Y.-H."/>
        </authorList>
    </citation>
    <scope>NUCLEOTIDE SEQUENCE</scope>
    <source>
        <strain evidence="10">YH-ols2217</strain>
    </source>
</reference>
<protein>
    <submittedName>
        <fullName evidence="10">Rod shape-determining protein MreD</fullName>
    </submittedName>
</protein>
<dbReference type="EMBL" id="JASJEX010000001">
    <property type="protein sequence ID" value="MDJ1129044.1"/>
    <property type="molecule type" value="Genomic_DNA"/>
</dbReference>
<sequence>MLVNDTNKRRKTVAVLAVICAVLQVGVAPHLAIANGHPNLALVFAGLVALQTGGTYGIVAGFCAGLFYDLVTTGPVGLMAGLLTALGYVVGLGERSRLTDDAAGSVRIFAAAAAAVELLYQLGLIIAGQGAGIADALLTRWLPSTLWDVIVFLPFCWVLSHRQAGTPQLGNRRKGKGQKGLSTKGLH</sequence>
<evidence type="ECO:0000256" key="7">
    <source>
        <dbReference type="ARBA" id="ARBA00023136"/>
    </source>
</evidence>
<accession>A0ABT6ZJ30</accession>
<keyword evidence="4 9" id="KW-0812">Transmembrane</keyword>
<comment type="subcellular location">
    <subcellularLocation>
        <location evidence="1">Cell membrane</location>
        <topology evidence="1">Multi-pass membrane protein</topology>
    </subcellularLocation>
</comment>
<keyword evidence="5" id="KW-0133">Cell shape</keyword>
<evidence type="ECO:0000313" key="11">
    <source>
        <dbReference type="Proteomes" id="UP001431693"/>
    </source>
</evidence>
<evidence type="ECO:0000256" key="5">
    <source>
        <dbReference type="ARBA" id="ARBA00022960"/>
    </source>
</evidence>
<evidence type="ECO:0000256" key="9">
    <source>
        <dbReference type="SAM" id="Phobius"/>
    </source>
</evidence>